<dbReference type="EMBL" id="UINC01043797">
    <property type="protein sequence ID" value="SVB48339.1"/>
    <property type="molecule type" value="Genomic_DNA"/>
</dbReference>
<accession>A0A382ED60</accession>
<organism evidence="1">
    <name type="scientific">marine metagenome</name>
    <dbReference type="NCBI Taxonomy" id="408172"/>
    <lineage>
        <taxon>unclassified sequences</taxon>
        <taxon>metagenomes</taxon>
        <taxon>ecological metagenomes</taxon>
    </lineage>
</organism>
<name>A0A382ED60_9ZZZZ</name>
<gene>
    <name evidence="1" type="ORF">METZ01_LOCUS201193</name>
</gene>
<protein>
    <submittedName>
        <fullName evidence="1">Uncharacterized protein</fullName>
    </submittedName>
</protein>
<sequence>MATPMKILLLLLSVFLLSSCSQKIPESK</sequence>
<dbReference type="AlphaFoldDB" id="A0A382ED60"/>
<feature type="non-terminal residue" evidence="1">
    <location>
        <position position="28"/>
    </location>
</feature>
<evidence type="ECO:0000313" key="1">
    <source>
        <dbReference type="EMBL" id="SVB48339.1"/>
    </source>
</evidence>
<reference evidence="1" key="1">
    <citation type="submission" date="2018-05" db="EMBL/GenBank/DDBJ databases">
        <authorList>
            <person name="Lanie J.A."/>
            <person name="Ng W.-L."/>
            <person name="Kazmierczak K.M."/>
            <person name="Andrzejewski T.M."/>
            <person name="Davidsen T.M."/>
            <person name="Wayne K.J."/>
            <person name="Tettelin H."/>
            <person name="Glass J.I."/>
            <person name="Rusch D."/>
            <person name="Podicherti R."/>
            <person name="Tsui H.-C.T."/>
            <person name="Winkler M.E."/>
        </authorList>
    </citation>
    <scope>NUCLEOTIDE SEQUENCE</scope>
</reference>
<dbReference type="PROSITE" id="PS51257">
    <property type="entry name" value="PROKAR_LIPOPROTEIN"/>
    <property type="match status" value="1"/>
</dbReference>
<proteinExistence type="predicted"/>